<reference evidence="1" key="1">
    <citation type="submission" date="2022-07" db="EMBL/GenBank/DDBJ databases">
        <title>Phylogenomic reconstructions and comparative analyses of Kickxellomycotina fungi.</title>
        <authorList>
            <person name="Reynolds N.K."/>
            <person name="Stajich J.E."/>
            <person name="Barry K."/>
            <person name="Grigoriev I.V."/>
            <person name="Crous P."/>
            <person name="Smith M.E."/>
        </authorList>
    </citation>
    <scope>NUCLEOTIDE SEQUENCE</scope>
    <source>
        <strain evidence="1">Benny 63K</strain>
    </source>
</reference>
<dbReference type="Proteomes" id="UP001150581">
    <property type="component" value="Unassembled WGS sequence"/>
</dbReference>
<organism evidence="1 2">
    <name type="scientific">Kickxella alabastrina</name>
    <dbReference type="NCBI Taxonomy" id="61397"/>
    <lineage>
        <taxon>Eukaryota</taxon>
        <taxon>Fungi</taxon>
        <taxon>Fungi incertae sedis</taxon>
        <taxon>Zoopagomycota</taxon>
        <taxon>Kickxellomycotina</taxon>
        <taxon>Kickxellomycetes</taxon>
        <taxon>Kickxellales</taxon>
        <taxon>Kickxellaceae</taxon>
        <taxon>Kickxella</taxon>
    </lineage>
</organism>
<accession>A0ACC1I4N0</accession>
<evidence type="ECO:0000313" key="2">
    <source>
        <dbReference type="Proteomes" id="UP001150581"/>
    </source>
</evidence>
<sequence>GINAPPNSYAVPSSLASQMIPNSANLTARLSGGFNPPPNTPAQGSKLHQIMGGIDGSLGTHHGQEYGIGQVPSGSFIDRRIHAFEQVGEADEDDMDQDMDNHSPNSISPGSFHHSGSHHMSNKGPDDIFEMEQ</sequence>
<dbReference type="EMBL" id="JANBPG010001964">
    <property type="protein sequence ID" value="KAJ1887569.1"/>
    <property type="molecule type" value="Genomic_DNA"/>
</dbReference>
<name>A0ACC1I4N0_9FUNG</name>
<keyword evidence="2" id="KW-1185">Reference proteome</keyword>
<comment type="caution">
    <text evidence="1">The sequence shown here is derived from an EMBL/GenBank/DDBJ whole genome shotgun (WGS) entry which is preliminary data.</text>
</comment>
<evidence type="ECO:0000313" key="1">
    <source>
        <dbReference type="EMBL" id="KAJ1887569.1"/>
    </source>
</evidence>
<gene>
    <name evidence="1" type="ORF">LPJ66_009045</name>
</gene>
<feature type="non-terminal residue" evidence="1">
    <location>
        <position position="1"/>
    </location>
</feature>
<protein>
    <submittedName>
        <fullName evidence="1">Uncharacterized protein</fullName>
    </submittedName>
</protein>
<proteinExistence type="predicted"/>